<dbReference type="PANTHER" id="PTHR40254:SF1">
    <property type="entry name" value="BLR0577 PROTEIN"/>
    <property type="match status" value="1"/>
</dbReference>
<organism evidence="2 3">
    <name type="scientific">Tessaracoccus flavescens</name>
    <dbReference type="NCBI Taxonomy" id="399497"/>
    <lineage>
        <taxon>Bacteria</taxon>
        <taxon>Bacillati</taxon>
        <taxon>Actinomycetota</taxon>
        <taxon>Actinomycetes</taxon>
        <taxon>Propionibacteriales</taxon>
        <taxon>Propionibacteriaceae</taxon>
        <taxon>Tessaracoccus</taxon>
    </lineage>
</organism>
<dbReference type="Gene3D" id="3.50.50.60">
    <property type="entry name" value="FAD/NAD(P)-binding domain"/>
    <property type="match status" value="1"/>
</dbReference>
<reference evidence="2 3" key="1">
    <citation type="journal article" date="2008" name="Int. J. Syst. Evol. Microbiol.">
        <title>Tessaracoccus flavescens sp. nov., isolated from marine sediment.</title>
        <authorList>
            <person name="Lee D.W."/>
            <person name="Lee S.D."/>
        </authorList>
    </citation>
    <scope>NUCLEOTIDE SEQUENCE [LARGE SCALE GENOMIC DNA]</scope>
    <source>
        <strain evidence="2 3">SST-39T</strain>
    </source>
</reference>
<proteinExistence type="predicted"/>
<sequence>MAEPADLLIVGAGPSAIRALVELDAALMGEPAVRPLDVVLIEPYLPGAGAVWDPDQPDHLLMNVGSGIVDFRCPSVPLSLLEWLGDEAEKYPPRNRVGRYLRWVYQRLEASPRLALRHAQARALAVRPSAEGWAVDTRDETHLARRVLLCTGHAEGSMPDHSAIAGGSADGVVVVRGAALTAFDVVAGLTVGRGGRWEGERYVASGREPERIVLASRSGEPMLPKPEHSDHQMVDAVRAQTRRLHGVPDDRWWSVMEDAVVAGAESAGIALDPAQVAAVWRPVPGLGELTSRVRTRWAEDLDRAAGRLDDDPAWWWGRTWAAGYPDVVGSLAHRPRDPVTWERFSARRRRLERWAFGPPRATVARLAALMDAGLLAWTHDPSEPAQVDAVTPGPGVLKAPRPWGAPLGEQAVANAPAPWPVLLRAGQVTVRPGEPGILTDDSARCLRADGSATPGLYALGRPTEGPIFDHDSLQRSLHPEPRRFAHLIAERHRTTGRAHT</sequence>
<dbReference type="Proteomes" id="UP000188235">
    <property type="component" value="Chromosome"/>
</dbReference>
<accession>A0A1Q2CZL5</accession>
<dbReference type="InterPro" id="IPR036188">
    <property type="entry name" value="FAD/NAD-bd_sf"/>
</dbReference>
<dbReference type="PANTHER" id="PTHR40254">
    <property type="entry name" value="BLR0577 PROTEIN"/>
    <property type="match status" value="1"/>
</dbReference>
<dbReference type="STRING" id="399497.BW733_12395"/>
<name>A0A1Q2CZL5_9ACTN</name>
<dbReference type="SUPFAM" id="SSF51905">
    <property type="entry name" value="FAD/NAD(P)-binding domain"/>
    <property type="match status" value="1"/>
</dbReference>
<evidence type="ECO:0000259" key="1">
    <source>
        <dbReference type="Pfam" id="PF13454"/>
    </source>
</evidence>
<dbReference type="InterPro" id="IPR038732">
    <property type="entry name" value="HpyO/CreE_NAD-binding"/>
</dbReference>
<evidence type="ECO:0000313" key="2">
    <source>
        <dbReference type="EMBL" id="AQP51492.1"/>
    </source>
</evidence>
<dbReference type="EMBL" id="CP019607">
    <property type="protein sequence ID" value="AQP51492.1"/>
    <property type="molecule type" value="Genomic_DNA"/>
</dbReference>
<gene>
    <name evidence="2" type="ORF">BW733_12395</name>
</gene>
<feature type="domain" description="FAD-dependent urate hydroxylase HpyO/Asp monooxygenase CreE-like FAD/NAD(P)-binding" evidence="1">
    <location>
        <begin position="9"/>
        <end position="153"/>
    </location>
</feature>
<protein>
    <recommendedName>
        <fullName evidence="1">FAD-dependent urate hydroxylase HpyO/Asp monooxygenase CreE-like FAD/NAD(P)-binding domain-containing protein</fullName>
    </recommendedName>
</protein>
<dbReference type="OrthoDB" id="3653265at2"/>
<dbReference type="KEGG" id="tfa:BW733_12395"/>
<dbReference type="Pfam" id="PF13454">
    <property type="entry name" value="NAD_binding_9"/>
    <property type="match status" value="1"/>
</dbReference>
<dbReference type="AlphaFoldDB" id="A0A1Q2CZL5"/>
<keyword evidence="3" id="KW-1185">Reference proteome</keyword>
<evidence type="ECO:0000313" key="3">
    <source>
        <dbReference type="Proteomes" id="UP000188235"/>
    </source>
</evidence>
<dbReference type="RefSeq" id="WP_077350844.1">
    <property type="nucleotide sequence ID" value="NZ_CP019607.1"/>
</dbReference>
<dbReference type="InterPro" id="IPR052189">
    <property type="entry name" value="L-asp_N-monooxygenase_NS-form"/>
</dbReference>